<evidence type="ECO:0000313" key="2">
    <source>
        <dbReference type="Proteomes" id="UP000574717"/>
    </source>
</evidence>
<dbReference type="Proteomes" id="UP000574717">
    <property type="component" value="Unassembled WGS sequence"/>
</dbReference>
<comment type="caution">
    <text evidence="1">The sequence shown here is derived from an EMBL/GenBank/DDBJ whole genome shotgun (WGS) entry which is preliminary data.</text>
</comment>
<protein>
    <submittedName>
        <fullName evidence="1">Uncharacterized protein</fullName>
    </submittedName>
</protein>
<gene>
    <name evidence="1" type="ORF">HKBW3S03_02083</name>
</gene>
<dbReference type="RefSeq" id="WP_176237454.1">
    <property type="nucleotide sequence ID" value="NZ_BLRU01000526.1"/>
</dbReference>
<dbReference type="EMBL" id="BLRU01000526">
    <property type="protein sequence ID" value="GFP20580.1"/>
    <property type="molecule type" value="Genomic_DNA"/>
</dbReference>
<accession>A0A6V8NMP4</accession>
<name>A0A6V8NMP4_9ACTN</name>
<reference evidence="1 2" key="1">
    <citation type="journal article" date="2020" name="Front. Microbiol.">
        <title>Single-cell genomics of novel Actinobacteria with the Wood-Ljungdahl pathway discovered in a serpentinizing system.</title>
        <authorList>
            <person name="Merino N."/>
            <person name="Kawai M."/>
            <person name="Boyd E.S."/>
            <person name="Colman D.R."/>
            <person name="McGlynn S.E."/>
            <person name="Nealson K.H."/>
            <person name="Kurokawa K."/>
            <person name="Hongoh Y."/>
        </authorList>
    </citation>
    <scope>NUCLEOTIDE SEQUENCE [LARGE SCALE GENOMIC DNA]</scope>
    <source>
        <strain evidence="1 2">S03</strain>
    </source>
</reference>
<organism evidence="1 2">
    <name type="scientific">Candidatus Hakubella thermalkaliphila</name>
    <dbReference type="NCBI Taxonomy" id="2754717"/>
    <lineage>
        <taxon>Bacteria</taxon>
        <taxon>Bacillati</taxon>
        <taxon>Actinomycetota</taxon>
        <taxon>Actinomycetota incertae sedis</taxon>
        <taxon>Candidatus Hakubellales</taxon>
        <taxon>Candidatus Hakubellaceae</taxon>
        <taxon>Candidatus Hakubella</taxon>
    </lineage>
</organism>
<feature type="non-terminal residue" evidence="1">
    <location>
        <position position="1"/>
    </location>
</feature>
<sequence>KQAALSSLEDDEALAVSRRMGEIRRLQEETGVLERKTKTILEEKRDRLKTELAVLQAGRAAGKAYTAQAPQQEGFFIDRHEN</sequence>
<dbReference type="AlphaFoldDB" id="A0A6V8NMP4"/>
<evidence type="ECO:0000313" key="1">
    <source>
        <dbReference type="EMBL" id="GFP20580.1"/>
    </source>
</evidence>
<proteinExistence type="predicted"/>